<protein>
    <submittedName>
        <fullName evidence="1">Uncharacterized protein</fullName>
    </submittedName>
</protein>
<proteinExistence type="predicted"/>
<gene>
    <name evidence="1" type="ORF">PR048_020911</name>
</gene>
<comment type="caution">
    <text evidence="1">The sequence shown here is derived from an EMBL/GenBank/DDBJ whole genome shotgun (WGS) entry which is preliminary data.</text>
</comment>
<sequence>MEIALAFLNSPHPLHITDEICTCKILNVIPNVRLGLDYCISWFARNYLTDAVVARSYLPNDAYFGYIETYSRGKTIHVLEEW</sequence>
<keyword evidence="2" id="KW-1185">Reference proteome</keyword>
<evidence type="ECO:0000313" key="2">
    <source>
        <dbReference type="Proteomes" id="UP001159363"/>
    </source>
</evidence>
<name>A0ABQ9GWR2_9NEOP</name>
<organism evidence="1 2">
    <name type="scientific">Dryococelus australis</name>
    <dbReference type="NCBI Taxonomy" id="614101"/>
    <lineage>
        <taxon>Eukaryota</taxon>
        <taxon>Metazoa</taxon>
        <taxon>Ecdysozoa</taxon>
        <taxon>Arthropoda</taxon>
        <taxon>Hexapoda</taxon>
        <taxon>Insecta</taxon>
        <taxon>Pterygota</taxon>
        <taxon>Neoptera</taxon>
        <taxon>Polyneoptera</taxon>
        <taxon>Phasmatodea</taxon>
        <taxon>Verophasmatodea</taxon>
        <taxon>Anareolatae</taxon>
        <taxon>Phasmatidae</taxon>
        <taxon>Eurycanthinae</taxon>
        <taxon>Dryococelus</taxon>
    </lineage>
</organism>
<accession>A0ABQ9GWR2</accession>
<reference evidence="1 2" key="1">
    <citation type="submission" date="2023-02" db="EMBL/GenBank/DDBJ databases">
        <title>LHISI_Scaffold_Assembly.</title>
        <authorList>
            <person name="Stuart O.P."/>
            <person name="Cleave R."/>
            <person name="Magrath M.J.L."/>
            <person name="Mikheyev A.S."/>
        </authorList>
    </citation>
    <scope>NUCLEOTIDE SEQUENCE [LARGE SCALE GENOMIC DNA]</scope>
    <source>
        <strain evidence="1">Daus_M_001</strain>
        <tissue evidence="1">Leg muscle</tissue>
    </source>
</reference>
<dbReference type="Proteomes" id="UP001159363">
    <property type="component" value="Chromosome 7"/>
</dbReference>
<dbReference type="EMBL" id="JARBHB010000008">
    <property type="protein sequence ID" value="KAJ8876466.1"/>
    <property type="molecule type" value="Genomic_DNA"/>
</dbReference>
<evidence type="ECO:0000313" key="1">
    <source>
        <dbReference type="EMBL" id="KAJ8876466.1"/>
    </source>
</evidence>